<evidence type="ECO:0000256" key="3">
    <source>
        <dbReference type="ARBA" id="ARBA00022525"/>
    </source>
</evidence>
<dbReference type="PANTHER" id="PTHR32305">
    <property type="match status" value="1"/>
</dbReference>
<evidence type="ECO:0000259" key="4">
    <source>
        <dbReference type="Pfam" id="PF04717"/>
    </source>
</evidence>
<dbReference type="InterPro" id="IPR017847">
    <property type="entry name" value="T6SS_RhsGE_Vgr_subset"/>
</dbReference>
<keyword evidence="3" id="KW-0964">Secreted</keyword>
<dbReference type="InterPro" id="IPR006531">
    <property type="entry name" value="Gp5/Vgr_OB"/>
</dbReference>
<dbReference type="PANTHER" id="PTHR32305:SF15">
    <property type="entry name" value="PROTEIN RHSA-RELATED"/>
    <property type="match status" value="1"/>
</dbReference>
<comment type="similarity">
    <text evidence="2">Belongs to the VgrG protein family.</text>
</comment>
<dbReference type="InterPro" id="IPR037026">
    <property type="entry name" value="Vgr_OB-fold_dom_sf"/>
</dbReference>
<dbReference type="Gene3D" id="4.10.220.110">
    <property type="match status" value="1"/>
</dbReference>
<comment type="caution">
    <text evidence="6">The sequence shown here is derived from an EMBL/GenBank/DDBJ whole genome shotgun (WGS) entry which is preliminary data.</text>
</comment>
<proteinExistence type="inferred from homology"/>
<comment type="subcellular location">
    <subcellularLocation>
        <location evidence="1">Secreted</location>
    </subcellularLocation>
</comment>
<name>A0ABU5HCP6_9BACT</name>
<dbReference type="Pfam" id="PF22178">
    <property type="entry name" value="Gp5_trimer_C"/>
    <property type="match status" value="1"/>
</dbReference>
<evidence type="ECO:0000256" key="2">
    <source>
        <dbReference type="ARBA" id="ARBA00005558"/>
    </source>
</evidence>
<evidence type="ECO:0000313" key="6">
    <source>
        <dbReference type="EMBL" id="MDY7230917.1"/>
    </source>
</evidence>
<dbReference type="InterPro" id="IPR054030">
    <property type="entry name" value="Gp5_Vgr_C"/>
</dbReference>
<evidence type="ECO:0000313" key="7">
    <source>
        <dbReference type="Proteomes" id="UP001291309"/>
    </source>
</evidence>
<dbReference type="Gene3D" id="2.30.110.50">
    <property type="match status" value="1"/>
</dbReference>
<dbReference type="RefSeq" id="WP_321549627.1">
    <property type="nucleotide sequence ID" value="NZ_JAXIVS010000012.1"/>
</dbReference>
<dbReference type="NCBIfam" id="TIGR03361">
    <property type="entry name" value="VI_Rhs_Vgr"/>
    <property type="match status" value="1"/>
</dbReference>
<dbReference type="SUPFAM" id="SSF69255">
    <property type="entry name" value="gp5 N-terminal domain-like"/>
    <property type="match status" value="1"/>
</dbReference>
<keyword evidence="7" id="KW-1185">Reference proteome</keyword>
<dbReference type="Gene3D" id="2.40.50.230">
    <property type="entry name" value="Gp5 N-terminal domain"/>
    <property type="match status" value="1"/>
</dbReference>
<reference evidence="6 7" key="1">
    <citation type="submission" date="2023-12" db="EMBL/GenBank/DDBJ databases">
        <title>the genome sequence of Hyalangium sp. s54d21.</title>
        <authorList>
            <person name="Zhang X."/>
        </authorList>
    </citation>
    <scope>NUCLEOTIDE SEQUENCE [LARGE SCALE GENOMIC DNA]</scope>
    <source>
        <strain evidence="7">s54d21</strain>
    </source>
</reference>
<dbReference type="SUPFAM" id="SSF69349">
    <property type="entry name" value="Phage fibre proteins"/>
    <property type="match status" value="2"/>
</dbReference>
<dbReference type="EMBL" id="JAXIVS010000012">
    <property type="protein sequence ID" value="MDY7230917.1"/>
    <property type="molecule type" value="Genomic_DNA"/>
</dbReference>
<organism evidence="6 7">
    <name type="scientific">Hyalangium rubrum</name>
    <dbReference type="NCBI Taxonomy" id="3103134"/>
    <lineage>
        <taxon>Bacteria</taxon>
        <taxon>Pseudomonadati</taxon>
        <taxon>Myxococcota</taxon>
        <taxon>Myxococcia</taxon>
        <taxon>Myxococcales</taxon>
        <taxon>Cystobacterineae</taxon>
        <taxon>Archangiaceae</taxon>
        <taxon>Hyalangium</taxon>
    </lineage>
</organism>
<evidence type="ECO:0000259" key="5">
    <source>
        <dbReference type="Pfam" id="PF22178"/>
    </source>
</evidence>
<feature type="domain" description="Gp5/Type VI secretion system Vgr protein OB-fold" evidence="4">
    <location>
        <begin position="383"/>
        <end position="451"/>
    </location>
</feature>
<dbReference type="Pfam" id="PF05954">
    <property type="entry name" value="Phage_GPD"/>
    <property type="match status" value="1"/>
</dbReference>
<dbReference type="InterPro" id="IPR050708">
    <property type="entry name" value="T6SS_VgrG/RHS"/>
</dbReference>
<dbReference type="NCBIfam" id="TIGR01646">
    <property type="entry name" value="vgr_GE"/>
    <property type="match status" value="1"/>
</dbReference>
<sequence>MARTKAPAFTLKVGPHAAPSLVVAQFSGSESLSRLYDFQVEFFEKDGQLLELSELPGTEALLTIQIGEAPVRYVHGRVRRAESLGQLGGRWLYRVQVAPKLERLRQMRKSRIFQEKAVPDIVKAVLGEAGVEHRLALSGSYATREYCVQYRESDFDFISRLLESEGIFYFFEHAEGSHTLVLGDGPNAHADLPGGAKLPLREDDARVYDVEFVSRMERVHRLRPGAVMLRDFDFVKPALDLSTTSTSAEGLSELELYDYPGEYVAPGVGKSVSKVRMEEKAQGAQTYTGRSLCPRLAPGYLIEVEKPGDGTFCGQYLVEEVEHSGQQPDTLGNAETLGALYRNTFRSLPKDVPFRPLRVTPRPHVPGVQTATVVGPGGEEIHTDEHGRIKVQFHWDREGKQDDKSSCWVRVGQSWGGLAWGALYLPRIGQEVLIRFLEGNADRPLVAGSVYNGENPTPYGLPADRTKSTLKSASSLGSAGFNEFRIEDKKAEEEIFVHAQKDEDLVTENDKDQEVVGYEDLLVKKDRKLTVEGNQQLAVTLDDASLVEGNQSLKVQGNRTTTTRGSHSEEVEGNQSITVSKNVTTTITLAAAETVGAAKALTIGAGYAVTVALASTESVGGLKASEIGAARLEYVVGSRQELITKDSTVKVGSDFQTEVKGQMNSTVGKDREEKVNASSELGVKEPAAFLAKKFDLKADKFLLIVNGNLILSIEKNNVKLCANKLTVDGSDVKVKGGKVKMLGAGSLTSKSVKLKNIQAIPAMNFKPMDFEGKAGDAKAMADAAQELHGSASALKNI</sequence>
<gene>
    <name evidence="6" type="primary">tssI</name>
    <name evidence="6" type="ORF">SYV04_31295</name>
</gene>
<protein>
    <submittedName>
        <fullName evidence="6">Type VI secretion system tip protein TssI/VgrG</fullName>
    </submittedName>
</protein>
<dbReference type="Pfam" id="PF04717">
    <property type="entry name" value="Phage_base_V"/>
    <property type="match status" value="1"/>
</dbReference>
<evidence type="ECO:0000256" key="1">
    <source>
        <dbReference type="ARBA" id="ARBA00004613"/>
    </source>
</evidence>
<dbReference type="SUPFAM" id="SSF69279">
    <property type="entry name" value="Phage tail proteins"/>
    <property type="match status" value="2"/>
</dbReference>
<dbReference type="Proteomes" id="UP001291309">
    <property type="component" value="Unassembled WGS sequence"/>
</dbReference>
<dbReference type="Gene3D" id="3.55.50.10">
    <property type="entry name" value="Baseplate protein-like domains"/>
    <property type="match status" value="1"/>
</dbReference>
<dbReference type="InterPro" id="IPR006533">
    <property type="entry name" value="T6SS_Vgr_RhsGE"/>
</dbReference>
<accession>A0ABU5HCP6</accession>
<feature type="domain" description="Gp5/Type VI secretion system Vgr C-terminal trimerisation" evidence="5">
    <location>
        <begin position="468"/>
        <end position="585"/>
    </location>
</feature>